<keyword evidence="12" id="KW-0547">Nucleotide-binding</keyword>
<comment type="catalytic activity">
    <reaction evidence="1">
        <text>adenosylcob(III)inamide + ATP = adenosylcob(III)inamide phosphate + ADP + H(+)</text>
        <dbReference type="Rhea" id="RHEA:15769"/>
        <dbReference type="ChEBI" id="CHEBI:2480"/>
        <dbReference type="ChEBI" id="CHEBI:15378"/>
        <dbReference type="ChEBI" id="CHEBI:30616"/>
        <dbReference type="ChEBI" id="CHEBI:58502"/>
        <dbReference type="ChEBI" id="CHEBI:456216"/>
        <dbReference type="EC" id="2.7.1.156"/>
    </reaction>
</comment>
<comment type="function">
    <text evidence="4">Catalyzes ATP-dependent phosphorylation of adenosylcobinamide and addition of GMP to adenosylcobinamide phosphate.</text>
</comment>
<dbReference type="EC" id="2.7.7.62" evidence="9"/>
<comment type="pathway">
    <text evidence="6">Cofactor biosynthesis; adenosylcobalamin biosynthesis; adenosylcobalamin from cob(II)yrinate a,c-diamide: step 5/7.</text>
</comment>
<evidence type="ECO:0000256" key="17">
    <source>
        <dbReference type="ARBA" id="ARBA00030571"/>
    </source>
</evidence>
<comment type="catalytic activity">
    <reaction evidence="3">
        <text>adenosylcob(III)inamide + GTP = adenosylcob(III)inamide phosphate + GDP + H(+)</text>
        <dbReference type="Rhea" id="RHEA:15765"/>
        <dbReference type="ChEBI" id="CHEBI:2480"/>
        <dbReference type="ChEBI" id="CHEBI:15378"/>
        <dbReference type="ChEBI" id="CHEBI:37565"/>
        <dbReference type="ChEBI" id="CHEBI:58189"/>
        <dbReference type="ChEBI" id="CHEBI:58502"/>
        <dbReference type="EC" id="2.7.1.156"/>
    </reaction>
</comment>
<dbReference type="Pfam" id="PF02283">
    <property type="entry name" value="CobU"/>
    <property type="match status" value="1"/>
</dbReference>
<dbReference type="GO" id="GO:0043752">
    <property type="term" value="F:adenosylcobinamide kinase activity"/>
    <property type="evidence" value="ECO:0007669"/>
    <property type="project" value="UniProtKB-EC"/>
</dbReference>
<evidence type="ECO:0000313" key="19">
    <source>
        <dbReference type="Proteomes" id="UP000886819"/>
    </source>
</evidence>
<comment type="similarity">
    <text evidence="7">Belongs to the CobU/CobP family.</text>
</comment>
<name>A0A9D0YV92_9FIRM</name>
<evidence type="ECO:0000256" key="1">
    <source>
        <dbReference type="ARBA" id="ARBA00000312"/>
    </source>
</evidence>
<dbReference type="GO" id="GO:0005524">
    <property type="term" value="F:ATP binding"/>
    <property type="evidence" value="ECO:0007669"/>
    <property type="project" value="UniProtKB-KW"/>
</dbReference>
<evidence type="ECO:0000256" key="14">
    <source>
        <dbReference type="ARBA" id="ARBA00022840"/>
    </source>
</evidence>
<reference evidence="18" key="2">
    <citation type="journal article" date="2021" name="PeerJ">
        <title>Extensive microbial diversity within the chicken gut microbiome revealed by metagenomics and culture.</title>
        <authorList>
            <person name="Gilroy R."/>
            <person name="Ravi A."/>
            <person name="Getino M."/>
            <person name="Pursley I."/>
            <person name="Horton D.L."/>
            <person name="Alikhan N.F."/>
            <person name="Baker D."/>
            <person name="Gharbi K."/>
            <person name="Hall N."/>
            <person name="Watson M."/>
            <person name="Adriaenssens E.M."/>
            <person name="Foster-Nyarko E."/>
            <person name="Jarju S."/>
            <person name="Secka A."/>
            <person name="Antonio M."/>
            <person name="Oren A."/>
            <person name="Chaudhuri R.R."/>
            <person name="La Ragione R."/>
            <person name="Hildebrand F."/>
            <person name="Pallen M.J."/>
        </authorList>
    </citation>
    <scope>NUCLEOTIDE SEQUENCE</scope>
    <source>
        <strain evidence="18">ChiHile30-977</strain>
    </source>
</reference>
<evidence type="ECO:0000256" key="3">
    <source>
        <dbReference type="ARBA" id="ARBA00001522"/>
    </source>
</evidence>
<organism evidence="18 19">
    <name type="scientific">Candidatus Avichristensenella intestinipullorum</name>
    <dbReference type="NCBI Taxonomy" id="2840693"/>
    <lineage>
        <taxon>Bacteria</taxon>
        <taxon>Bacillati</taxon>
        <taxon>Bacillota</taxon>
        <taxon>Clostridia</taxon>
        <taxon>Candidatus Avichristensenella</taxon>
    </lineage>
</organism>
<keyword evidence="18" id="KW-0548">Nucleotidyltransferase</keyword>
<protein>
    <recommendedName>
        <fullName evidence="16">Adenosylcobinamide kinase</fullName>
        <ecNumber evidence="8">2.7.1.156</ecNumber>
        <ecNumber evidence="9">2.7.7.62</ecNumber>
    </recommendedName>
    <alternativeName>
        <fullName evidence="17">Adenosylcobinamide-phosphate guanylyltransferase</fullName>
    </alternativeName>
</protein>
<evidence type="ECO:0000256" key="2">
    <source>
        <dbReference type="ARBA" id="ARBA00000711"/>
    </source>
</evidence>
<comment type="catalytic activity">
    <reaction evidence="2">
        <text>adenosylcob(III)inamide phosphate + GTP + H(+) = adenosylcob(III)inamide-GDP + diphosphate</text>
        <dbReference type="Rhea" id="RHEA:22712"/>
        <dbReference type="ChEBI" id="CHEBI:15378"/>
        <dbReference type="ChEBI" id="CHEBI:33019"/>
        <dbReference type="ChEBI" id="CHEBI:37565"/>
        <dbReference type="ChEBI" id="CHEBI:58502"/>
        <dbReference type="ChEBI" id="CHEBI:60487"/>
        <dbReference type="EC" id="2.7.7.62"/>
    </reaction>
</comment>
<dbReference type="GO" id="GO:0008820">
    <property type="term" value="F:cobinamide phosphate guanylyltransferase activity"/>
    <property type="evidence" value="ECO:0007669"/>
    <property type="project" value="UniProtKB-EC"/>
</dbReference>
<dbReference type="GO" id="GO:0009236">
    <property type="term" value="P:cobalamin biosynthetic process"/>
    <property type="evidence" value="ECO:0007669"/>
    <property type="project" value="UniProtKB-KW"/>
</dbReference>
<dbReference type="AlphaFoldDB" id="A0A9D0YV92"/>
<evidence type="ECO:0000256" key="4">
    <source>
        <dbReference type="ARBA" id="ARBA00003889"/>
    </source>
</evidence>
<comment type="caution">
    <text evidence="18">The sequence shown here is derived from an EMBL/GenBank/DDBJ whole genome shotgun (WGS) entry which is preliminary data.</text>
</comment>
<proteinExistence type="inferred from homology"/>
<dbReference type="InterPro" id="IPR027417">
    <property type="entry name" value="P-loop_NTPase"/>
</dbReference>
<keyword evidence="14" id="KW-0067">ATP-binding</keyword>
<dbReference type="PANTHER" id="PTHR34848:SF1">
    <property type="entry name" value="BIFUNCTIONAL ADENOSYLCOBALAMIN BIOSYNTHESIS PROTEIN COBU"/>
    <property type="match status" value="1"/>
</dbReference>
<evidence type="ECO:0000256" key="6">
    <source>
        <dbReference type="ARBA" id="ARBA00005159"/>
    </source>
</evidence>
<gene>
    <name evidence="18" type="ORF">IAA66_03820</name>
</gene>
<evidence type="ECO:0000256" key="12">
    <source>
        <dbReference type="ARBA" id="ARBA00022741"/>
    </source>
</evidence>
<evidence type="ECO:0000256" key="8">
    <source>
        <dbReference type="ARBA" id="ARBA00012016"/>
    </source>
</evidence>
<evidence type="ECO:0000256" key="5">
    <source>
        <dbReference type="ARBA" id="ARBA00004692"/>
    </source>
</evidence>
<reference evidence="18" key="1">
    <citation type="submission" date="2020-10" db="EMBL/GenBank/DDBJ databases">
        <authorList>
            <person name="Gilroy R."/>
        </authorList>
    </citation>
    <scope>NUCLEOTIDE SEQUENCE</scope>
    <source>
        <strain evidence="18">ChiHile30-977</strain>
    </source>
</reference>
<evidence type="ECO:0000256" key="16">
    <source>
        <dbReference type="ARBA" id="ARBA00029570"/>
    </source>
</evidence>
<keyword evidence="15" id="KW-0342">GTP-binding</keyword>
<comment type="pathway">
    <text evidence="5">Cofactor biosynthesis; adenosylcobalamin biosynthesis; adenosylcobalamin from cob(II)yrinate a,c-diamide: step 6/7.</text>
</comment>
<keyword evidence="10" id="KW-0169">Cobalamin biosynthesis</keyword>
<dbReference type="SUPFAM" id="SSF52540">
    <property type="entry name" value="P-loop containing nucleoside triphosphate hydrolases"/>
    <property type="match status" value="1"/>
</dbReference>
<evidence type="ECO:0000256" key="13">
    <source>
        <dbReference type="ARBA" id="ARBA00022777"/>
    </source>
</evidence>
<dbReference type="EC" id="2.7.1.156" evidence="8"/>
<dbReference type="InterPro" id="IPR003203">
    <property type="entry name" value="CobU/CobP"/>
</dbReference>
<dbReference type="GO" id="GO:0005525">
    <property type="term" value="F:GTP binding"/>
    <property type="evidence" value="ECO:0007669"/>
    <property type="project" value="UniProtKB-KW"/>
</dbReference>
<evidence type="ECO:0000256" key="7">
    <source>
        <dbReference type="ARBA" id="ARBA00007490"/>
    </source>
</evidence>
<sequence>MRIFLSGGCKNGKSTLAQRLCACQGTRRAYVATMRPRDAEDEARIRRHQAEREGWGFETVECATDIAALCGWLSGSASVLLDSVTALLAEEMFQRGGVDAGAPARVRDGLLRVADAFSDIVFVSDFLFSDARRYDTLTEAYRRGLALCDRALAARCDAVLEVSFGQWIAYKGGDGVAALLAKGGESAGNGAGAVHGPARVCGLG</sequence>
<evidence type="ECO:0000256" key="9">
    <source>
        <dbReference type="ARBA" id="ARBA00012523"/>
    </source>
</evidence>
<dbReference type="Gene3D" id="3.40.50.300">
    <property type="entry name" value="P-loop containing nucleotide triphosphate hydrolases"/>
    <property type="match status" value="1"/>
</dbReference>
<dbReference type="EMBL" id="DVFI01000055">
    <property type="protein sequence ID" value="HIQ62699.1"/>
    <property type="molecule type" value="Genomic_DNA"/>
</dbReference>
<evidence type="ECO:0000256" key="10">
    <source>
        <dbReference type="ARBA" id="ARBA00022573"/>
    </source>
</evidence>
<evidence type="ECO:0000313" key="18">
    <source>
        <dbReference type="EMBL" id="HIQ62699.1"/>
    </source>
</evidence>
<keyword evidence="13 18" id="KW-0418">Kinase</keyword>
<dbReference type="Proteomes" id="UP000886819">
    <property type="component" value="Unassembled WGS sequence"/>
</dbReference>
<evidence type="ECO:0000256" key="15">
    <source>
        <dbReference type="ARBA" id="ARBA00023134"/>
    </source>
</evidence>
<evidence type="ECO:0000256" key="11">
    <source>
        <dbReference type="ARBA" id="ARBA00022679"/>
    </source>
</evidence>
<dbReference type="PANTHER" id="PTHR34848">
    <property type="match status" value="1"/>
</dbReference>
<keyword evidence="11" id="KW-0808">Transferase</keyword>
<accession>A0A9D0YV92</accession>